<keyword evidence="1" id="KW-0732">Signal</keyword>
<keyword evidence="4" id="KW-1185">Reference proteome</keyword>
<proteinExistence type="predicted"/>
<comment type="caution">
    <text evidence="3">The sequence shown here is derived from an EMBL/GenBank/DDBJ whole genome shotgun (WGS) entry which is preliminary data.</text>
</comment>
<evidence type="ECO:0000256" key="1">
    <source>
        <dbReference type="SAM" id="SignalP"/>
    </source>
</evidence>
<evidence type="ECO:0000313" key="3">
    <source>
        <dbReference type="EMBL" id="MBK1880067.1"/>
    </source>
</evidence>
<feature type="signal peptide" evidence="1">
    <location>
        <begin position="1"/>
        <end position="25"/>
    </location>
</feature>
<dbReference type="Pfam" id="PF17992">
    <property type="entry name" value="Agarase_CBM"/>
    <property type="match status" value="1"/>
</dbReference>
<protein>
    <recommendedName>
        <fullName evidence="2">Agarase CBM-like domain-containing protein</fullName>
    </recommendedName>
</protein>
<dbReference type="Gene3D" id="3.20.20.80">
    <property type="entry name" value="Glycosidases"/>
    <property type="match status" value="1"/>
</dbReference>
<sequence length="767" mass="86113">MNLRKFNYAVLGGSVLLGIVSSANASGLVELSSFEGREGEPVFRAIDADARVVSGKGVTDGKKALRVDFKADKKTSVVEFKTDEVWNCKGLGAYHMQFEATNPGDRSINLQVSLRAGSGAGWNRAVSIPAKSSGSYYFELVGEGVSEDFGMRDDPPTMNIDATKMVSMGFKRKGDFTSVKQVRFFVRNNLFDKSLILDNIRFVSSPERDPNALLGFVDAFGQNASVDFEHKVQSEEHMKELADAELRALAVSAPMKDRSIWGGWKEGPKLEGTGFFRTEKVGGKWAIVDPEGYLFFSSGIANVRMANTSTFTGVDYRDDSVRYIDPEDVTPEDSQGIVAVPREIKEDDFVSNEMRRNLFTWLPDYDDKLAKHYSYRRKTHHGPVPHGQTFSFYQANLERRYGETYPNSFIAKWRDVTLDRMLDWGFTSFGNWAAAEFYHSKRFPYFANGWIIGEYATLSSGNDYWGAMPDPFDPEFARRARVTTETIAEEVLGSPWCIGVFIDNEMSWGNENSVRSRYALALDAISKAEAESPAKAAFMKTLKKKHRGIAKLNKAWGTEIASWGELAKGVPFQDSQLSDGMVEDLSVLMESYARQYFEVVSGALKDVLPNHMYLGPRLTTWGMTREVRKAAVDYVDVMGVNYYREDVGTADWGFLEEIDMPCLIGEFHMGSSDTGCPHPGIIHASDVKDRARMWTDYMKSVIDNPYLVGAHWFQYIDSPITGRAHDGENYNVGFVTQADVPYPNLVAAARKLHAELYQRKYGELKED</sequence>
<dbReference type="InterPro" id="IPR017853">
    <property type="entry name" value="GH"/>
</dbReference>
<feature type="domain" description="Agarase CBM-like" evidence="2">
    <location>
        <begin position="42"/>
        <end position="212"/>
    </location>
</feature>
<feature type="chain" id="PRO_5037278548" description="Agarase CBM-like domain-containing protein" evidence="1">
    <location>
        <begin position="26"/>
        <end position="767"/>
    </location>
</feature>
<name>A0A934S0E5_9BACT</name>
<evidence type="ECO:0000313" key="4">
    <source>
        <dbReference type="Proteomes" id="UP000617628"/>
    </source>
</evidence>
<reference evidence="3" key="1">
    <citation type="submission" date="2021-01" db="EMBL/GenBank/DDBJ databases">
        <title>Modified the classification status of verrucomicrobia.</title>
        <authorList>
            <person name="Feng X."/>
        </authorList>
    </citation>
    <scope>NUCLEOTIDE SEQUENCE</scope>
    <source>
        <strain evidence="3">KCTC 13126</strain>
    </source>
</reference>
<evidence type="ECO:0000259" key="2">
    <source>
        <dbReference type="Pfam" id="PF17992"/>
    </source>
</evidence>
<accession>A0A934S0E5</accession>
<dbReference type="InterPro" id="IPR040669">
    <property type="entry name" value="Agarase_CBM"/>
</dbReference>
<dbReference type="AlphaFoldDB" id="A0A934S0E5"/>
<organism evidence="3 4">
    <name type="scientific">Pelagicoccus mobilis</name>
    <dbReference type="NCBI Taxonomy" id="415221"/>
    <lineage>
        <taxon>Bacteria</taxon>
        <taxon>Pseudomonadati</taxon>
        <taxon>Verrucomicrobiota</taxon>
        <taxon>Opitutia</taxon>
        <taxon>Puniceicoccales</taxon>
        <taxon>Pelagicoccaceae</taxon>
        <taxon>Pelagicoccus</taxon>
    </lineage>
</organism>
<dbReference type="EMBL" id="JAENIL010000069">
    <property type="protein sequence ID" value="MBK1880067.1"/>
    <property type="molecule type" value="Genomic_DNA"/>
</dbReference>
<dbReference type="Proteomes" id="UP000617628">
    <property type="component" value="Unassembled WGS sequence"/>
</dbReference>
<dbReference type="Gene3D" id="2.60.120.430">
    <property type="entry name" value="Galactose-binding lectin"/>
    <property type="match status" value="1"/>
</dbReference>
<gene>
    <name evidence="3" type="ORF">JIN87_24495</name>
</gene>
<dbReference type="SUPFAM" id="SSF51445">
    <property type="entry name" value="(Trans)glycosidases"/>
    <property type="match status" value="1"/>
</dbReference>
<dbReference type="RefSeq" id="WP_200358609.1">
    <property type="nucleotide sequence ID" value="NZ_JAENIL010000069.1"/>
</dbReference>